<reference evidence="1" key="1">
    <citation type="journal article" date="2019" name="Sci. Rep.">
        <title>Draft genome of Tanacetum cinerariifolium, the natural source of mosquito coil.</title>
        <authorList>
            <person name="Yamashiro T."/>
            <person name="Shiraishi A."/>
            <person name="Satake H."/>
            <person name="Nakayama K."/>
        </authorList>
    </citation>
    <scope>NUCLEOTIDE SEQUENCE</scope>
</reference>
<feature type="non-terminal residue" evidence="1">
    <location>
        <position position="1"/>
    </location>
</feature>
<dbReference type="EMBL" id="BKCJ011774146">
    <property type="protein sequence ID" value="GFD51772.1"/>
    <property type="molecule type" value="Genomic_DNA"/>
</dbReference>
<name>A0A699WVL4_TANCI</name>
<comment type="caution">
    <text evidence="1">The sequence shown here is derived from an EMBL/GenBank/DDBJ whole genome shotgun (WGS) entry which is preliminary data.</text>
</comment>
<evidence type="ECO:0000313" key="1">
    <source>
        <dbReference type="EMBL" id="GFD51772.1"/>
    </source>
</evidence>
<accession>A0A699WVL4</accession>
<sequence>EHHIPDAPVTPTGQQIPPQALAAHAAWVNEQKEVVVLMLSTMGLEI</sequence>
<evidence type="ECO:0008006" key="2">
    <source>
        <dbReference type="Google" id="ProtNLM"/>
    </source>
</evidence>
<proteinExistence type="predicted"/>
<gene>
    <name evidence="1" type="ORF">Tci_923741</name>
</gene>
<organism evidence="1">
    <name type="scientific">Tanacetum cinerariifolium</name>
    <name type="common">Dalmatian daisy</name>
    <name type="synonym">Chrysanthemum cinerariifolium</name>
    <dbReference type="NCBI Taxonomy" id="118510"/>
    <lineage>
        <taxon>Eukaryota</taxon>
        <taxon>Viridiplantae</taxon>
        <taxon>Streptophyta</taxon>
        <taxon>Embryophyta</taxon>
        <taxon>Tracheophyta</taxon>
        <taxon>Spermatophyta</taxon>
        <taxon>Magnoliopsida</taxon>
        <taxon>eudicotyledons</taxon>
        <taxon>Gunneridae</taxon>
        <taxon>Pentapetalae</taxon>
        <taxon>asterids</taxon>
        <taxon>campanulids</taxon>
        <taxon>Asterales</taxon>
        <taxon>Asteraceae</taxon>
        <taxon>Asteroideae</taxon>
        <taxon>Anthemideae</taxon>
        <taxon>Anthemidinae</taxon>
        <taxon>Tanacetum</taxon>
    </lineage>
</organism>
<dbReference type="AlphaFoldDB" id="A0A699WVL4"/>
<protein>
    <recommendedName>
        <fullName evidence="2">Zinc finger, CCHC-type</fullName>
    </recommendedName>
</protein>